<accession>A0A8S1QJM7</accession>
<evidence type="ECO:0000313" key="1">
    <source>
        <dbReference type="EMBL" id="CAD8115859.1"/>
    </source>
</evidence>
<gene>
    <name evidence="1" type="ORF">PSON_ATCC_30995.1.T1090137</name>
</gene>
<sequence>MSSAASVKNAISPIESIELLKLIKSLRDFTFTAIQSNFRYYVPRELIYSFSTSVKKGIFKLFKNFQFSLQCKRLIDEYIKELIRKRCSRLFISKGILYFKQIHINLLINYFLGSVNF</sequence>
<organism evidence="1 2">
    <name type="scientific">Paramecium sonneborni</name>
    <dbReference type="NCBI Taxonomy" id="65129"/>
    <lineage>
        <taxon>Eukaryota</taxon>
        <taxon>Sar</taxon>
        <taxon>Alveolata</taxon>
        <taxon>Ciliophora</taxon>
        <taxon>Intramacronucleata</taxon>
        <taxon>Oligohymenophorea</taxon>
        <taxon>Peniculida</taxon>
        <taxon>Parameciidae</taxon>
        <taxon>Paramecium</taxon>
    </lineage>
</organism>
<evidence type="ECO:0000313" key="2">
    <source>
        <dbReference type="Proteomes" id="UP000692954"/>
    </source>
</evidence>
<dbReference type="EMBL" id="CAJJDN010000109">
    <property type="protein sequence ID" value="CAD8115859.1"/>
    <property type="molecule type" value="Genomic_DNA"/>
</dbReference>
<protein>
    <submittedName>
        <fullName evidence="1">Uncharacterized protein</fullName>
    </submittedName>
</protein>
<name>A0A8S1QJM7_9CILI</name>
<reference evidence="1" key="1">
    <citation type="submission" date="2021-01" db="EMBL/GenBank/DDBJ databases">
        <authorList>
            <consortium name="Genoscope - CEA"/>
            <person name="William W."/>
        </authorList>
    </citation>
    <scope>NUCLEOTIDE SEQUENCE</scope>
</reference>
<dbReference type="AlphaFoldDB" id="A0A8S1QJM7"/>
<dbReference type="Proteomes" id="UP000692954">
    <property type="component" value="Unassembled WGS sequence"/>
</dbReference>
<proteinExistence type="predicted"/>
<comment type="caution">
    <text evidence="1">The sequence shown here is derived from an EMBL/GenBank/DDBJ whole genome shotgun (WGS) entry which is preliminary data.</text>
</comment>
<keyword evidence="2" id="KW-1185">Reference proteome</keyword>